<sequence length="76" mass="9018">MNDFLRFFDKVRSRIPMHIEIGYSSIVDWMIVIYEGRSYAESQKEIVNVQNCDMELCFAMAQVELKEWLLKECGGY</sequence>
<organism evidence="1">
    <name type="scientific">Siphoviridae sp. ctbgC51</name>
    <dbReference type="NCBI Taxonomy" id="2827901"/>
    <lineage>
        <taxon>Viruses</taxon>
        <taxon>Duplodnaviria</taxon>
        <taxon>Heunggongvirae</taxon>
        <taxon>Uroviricota</taxon>
        <taxon>Caudoviricetes</taxon>
    </lineage>
</organism>
<dbReference type="EMBL" id="BK032817">
    <property type="protein sequence ID" value="DAF61854.1"/>
    <property type="molecule type" value="Genomic_DNA"/>
</dbReference>
<name>A0A8S5TF11_9CAUD</name>
<protein>
    <submittedName>
        <fullName evidence="1">Uncharacterized protein</fullName>
    </submittedName>
</protein>
<accession>A0A8S5TF11</accession>
<proteinExistence type="predicted"/>
<reference evidence="1" key="1">
    <citation type="journal article" date="2021" name="Proc. Natl. Acad. Sci. U.S.A.">
        <title>A Catalog of Tens of Thousands of Viruses from Human Metagenomes Reveals Hidden Associations with Chronic Diseases.</title>
        <authorList>
            <person name="Tisza M.J."/>
            <person name="Buck C.B."/>
        </authorList>
    </citation>
    <scope>NUCLEOTIDE SEQUENCE</scope>
    <source>
        <strain evidence="1">CtbgC51</strain>
    </source>
</reference>
<evidence type="ECO:0000313" key="1">
    <source>
        <dbReference type="EMBL" id="DAF61854.1"/>
    </source>
</evidence>